<name>A0ABR4LFI0_9EURO</name>
<protein>
    <submittedName>
        <fullName evidence="1">Uncharacterized protein</fullName>
    </submittedName>
</protein>
<accession>A0ABR4LFI0</accession>
<dbReference type="Proteomes" id="UP001610432">
    <property type="component" value="Unassembled WGS sequence"/>
</dbReference>
<comment type="caution">
    <text evidence="1">The sequence shown here is derived from an EMBL/GenBank/DDBJ whole genome shotgun (WGS) entry which is preliminary data.</text>
</comment>
<reference evidence="1 2" key="1">
    <citation type="submission" date="2024-07" db="EMBL/GenBank/DDBJ databases">
        <title>Section-level genome sequencing and comparative genomics of Aspergillus sections Usti and Cavernicolus.</title>
        <authorList>
            <consortium name="Lawrence Berkeley National Laboratory"/>
            <person name="Nybo J.L."/>
            <person name="Vesth T.C."/>
            <person name="Theobald S."/>
            <person name="Frisvad J.C."/>
            <person name="Larsen T.O."/>
            <person name="Kjaerboelling I."/>
            <person name="Rothschild-Mancinelli K."/>
            <person name="Lyhne E.K."/>
            <person name="Kogle M.E."/>
            <person name="Barry K."/>
            <person name="Clum A."/>
            <person name="Na H."/>
            <person name="Ledsgaard L."/>
            <person name="Lin J."/>
            <person name="Lipzen A."/>
            <person name="Kuo A."/>
            <person name="Riley R."/>
            <person name="Mondo S."/>
            <person name="Labutti K."/>
            <person name="Haridas S."/>
            <person name="Pangalinan J."/>
            <person name="Salamov A.A."/>
            <person name="Simmons B.A."/>
            <person name="Magnuson J.K."/>
            <person name="Chen J."/>
            <person name="Drula E."/>
            <person name="Henrissat B."/>
            <person name="Wiebenga A."/>
            <person name="Lubbers R.J."/>
            <person name="Gomes A.C."/>
            <person name="Macurrencykelacurrency M.R."/>
            <person name="Stajich J."/>
            <person name="Grigoriev I.V."/>
            <person name="Mortensen U.H."/>
            <person name="De Vries R.P."/>
            <person name="Baker S.E."/>
            <person name="Andersen M.R."/>
        </authorList>
    </citation>
    <scope>NUCLEOTIDE SEQUENCE [LARGE SCALE GENOMIC DNA]</scope>
    <source>
        <strain evidence="1 2">CBS 449.75</strain>
    </source>
</reference>
<organism evidence="1 2">
    <name type="scientific">Aspergillus lucknowensis</name>
    <dbReference type="NCBI Taxonomy" id="176173"/>
    <lineage>
        <taxon>Eukaryota</taxon>
        <taxon>Fungi</taxon>
        <taxon>Dikarya</taxon>
        <taxon>Ascomycota</taxon>
        <taxon>Pezizomycotina</taxon>
        <taxon>Eurotiomycetes</taxon>
        <taxon>Eurotiomycetidae</taxon>
        <taxon>Eurotiales</taxon>
        <taxon>Aspergillaceae</taxon>
        <taxon>Aspergillus</taxon>
        <taxon>Aspergillus subgen. Nidulantes</taxon>
    </lineage>
</organism>
<dbReference type="RefSeq" id="XP_070882278.1">
    <property type="nucleotide sequence ID" value="XM_071026368.1"/>
</dbReference>
<dbReference type="GeneID" id="98141440"/>
<proteinExistence type="predicted"/>
<evidence type="ECO:0000313" key="1">
    <source>
        <dbReference type="EMBL" id="KAL2863299.1"/>
    </source>
</evidence>
<sequence>MGLVKQKTIPTIVVFVNPFTRHDRADLALQIRLCLPHDDPASLNMEVEFIPGRVTDFNPGSEASNSPPANAISFANTMRTDGIPTAGTSITVFPERGGGSLRPFVTLDLANKQYRGALTCYHVVHPPYVASAEKLEIVNRYGSPPFLSHPTECDISFYAPRDAEATVQDLRNILHDASEEIKGAQEEKEGREISLARVARVPKGVTDIIRNLTTEIIPELEARLEVASKMPMKLGRTLASSGQTLSDNKLSDWALIDRGPKALGNSATYTRNIMPHIPPIYQSFNPANDLGLIEPRKEG</sequence>
<dbReference type="EMBL" id="JBFXLQ010000053">
    <property type="protein sequence ID" value="KAL2863299.1"/>
    <property type="molecule type" value="Genomic_DNA"/>
</dbReference>
<gene>
    <name evidence="1" type="ORF">BJX67DRAFT_262361</name>
</gene>
<evidence type="ECO:0000313" key="2">
    <source>
        <dbReference type="Proteomes" id="UP001610432"/>
    </source>
</evidence>
<keyword evidence="2" id="KW-1185">Reference proteome</keyword>